<dbReference type="InterPro" id="IPR001451">
    <property type="entry name" value="Hexapep"/>
</dbReference>
<comment type="caution">
    <text evidence="5">The sequence shown here is derived from an EMBL/GenBank/DDBJ whole genome shotgun (WGS) entry which is preliminary data.</text>
</comment>
<dbReference type="Gene3D" id="2.160.10.10">
    <property type="entry name" value="Hexapeptide repeat proteins"/>
    <property type="match status" value="1"/>
</dbReference>
<evidence type="ECO:0000313" key="5">
    <source>
        <dbReference type="EMBL" id="MDQ0425838.1"/>
    </source>
</evidence>
<dbReference type="PANTHER" id="PTHR23416:SF23">
    <property type="entry name" value="ACETYLTRANSFERASE C18B11.09C-RELATED"/>
    <property type="match status" value="1"/>
</dbReference>
<proteinExistence type="inferred from homology"/>
<dbReference type="InterPro" id="IPR051159">
    <property type="entry name" value="Hexapeptide_acetyltransf"/>
</dbReference>
<evidence type="ECO:0000256" key="1">
    <source>
        <dbReference type="ARBA" id="ARBA00007274"/>
    </source>
</evidence>
<reference evidence="5 6" key="1">
    <citation type="submission" date="2023-07" db="EMBL/GenBank/DDBJ databases">
        <title>Sequencing the genomes of 1000 actinobacteria strains.</title>
        <authorList>
            <person name="Klenk H.-P."/>
        </authorList>
    </citation>
    <scope>NUCLEOTIDE SEQUENCE [LARGE SCALE GENOMIC DNA]</scope>
    <source>
        <strain evidence="5 6">DSM 14785</strain>
    </source>
</reference>
<protein>
    <submittedName>
        <fullName evidence="5">Galactoside O-acetyltransferase</fullName>
        <ecNumber evidence="5">2.3.1.18</ecNumber>
    </submittedName>
</protein>
<keyword evidence="6" id="KW-1185">Reference proteome</keyword>
<dbReference type="RefSeq" id="WP_070320537.1">
    <property type="nucleotide sequence ID" value="NZ_CP084585.1"/>
</dbReference>
<organism evidence="5 6">
    <name type="scientific">Cellulomonas iranensis</name>
    <dbReference type="NCBI Taxonomy" id="76862"/>
    <lineage>
        <taxon>Bacteria</taxon>
        <taxon>Bacillati</taxon>
        <taxon>Actinomycetota</taxon>
        <taxon>Actinomycetes</taxon>
        <taxon>Micrococcales</taxon>
        <taxon>Cellulomonadaceae</taxon>
        <taxon>Cellulomonas</taxon>
    </lineage>
</organism>
<sequence>MNEVEREVRARMRAQGLYNDEGPGLEALVEERQRAKELTWRFNMMNPTDVAGRQALARELFGPMGERVWIEAPLQVSYGYNVSFGDDVFVNVGFTLVDDIEVTIGSRVMIAPNVTITVTGHPVHPQLRAEMEQFSAPVVIEDDVWLGAHVVVLPGVTIGAGSIVAAGSVVTKNVPAGVVVGGVPARVLRPITDADREFAYRAPGTLA</sequence>
<dbReference type="InterPro" id="IPR011004">
    <property type="entry name" value="Trimer_LpxA-like_sf"/>
</dbReference>
<keyword evidence="5" id="KW-0012">Acyltransferase</keyword>
<dbReference type="Pfam" id="PF00132">
    <property type="entry name" value="Hexapep"/>
    <property type="match status" value="1"/>
</dbReference>
<dbReference type="CDD" id="cd03357">
    <property type="entry name" value="LbH_MAT_GAT"/>
    <property type="match status" value="1"/>
</dbReference>
<dbReference type="SUPFAM" id="SSF51161">
    <property type="entry name" value="Trimeric LpxA-like enzymes"/>
    <property type="match status" value="1"/>
</dbReference>
<dbReference type="Pfam" id="PF12464">
    <property type="entry name" value="Mac"/>
    <property type="match status" value="1"/>
</dbReference>
<dbReference type="GO" id="GO:0008870">
    <property type="term" value="F:galactoside O-acetyltransferase activity"/>
    <property type="evidence" value="ECO:0007669"/>
    <property type="project" value="UniProtKB-EC"/>
</dbReference>
<evidence type="ECO:0000259" key="4">
    <source>
        <dbReference type="SMART" id="SM01266"/>
    </source>
</evidence>
<evidence type="ECO:0000256" key="2">
    <source>
        <dbReference type="ARBA" id="ARBA00022679"/>
    </source>
</evidence>
<dbReference type="Proteomes" id="UP001240250">
    <property type="component" value="Unassembled WGS sequence"/>
</dbReference>
<dbReference type="SMART" id="SM01266">
    <property type="entry name" value="Mac"/>
    <property type="match status" value="1"/>
</dbReference>
<gene>
    <name evidence="5" type="ORF">JO380_002219</name>
</gene>
<dbReference type="InterPro" id="IPR018357">
    <property type="entry name" value="Hexapep_transf_CS"/>
</dbReference>
<evidence type="ECO:0000313" key="6">
    <source>
        <dbReference type="Proteomes" id="UP001240250"/>
    </source>
</evidence>
<keyword evidence="3" id="KW-0677">Repeat</keyword>
<comment type="similarity">
    <text evidence="1">Belongs to the transferase hexapeptide repeat family.</text>
</comment>
<accession>A0ABU0GKE8</accession>
<evidence type="ECO:0000256" key="3">
    <source>
        <dbReference type="ARBA" id="ARBA00022737"/>
    </source>
</evidence>
<keyword evidence="2 5" id="KW-0808">Transferase</keyword>
<dbReference type="PROSITE" id="PS00101">
    <property type="entry name" value="HEXAPEP_TRANSFERASES"/>
    <property type="match status" value="1"/>
</dbReference>
<dbReference type="InterPro" id="IPR024688">
    <property type="entry name" value="Mac_dom"/>
</dbReference>
<feature type="domain" description="Maltose/galactoside acetyltransferase" evidence="4">
    <location>
        <begin position="9"/>
        <end position="66"/>
    </location>
</feature>
<name>A0ABU0GKE8_9CELL</name>
<dbReference type="EC" id="2.3.1.18" evidence="5"/>
<dbReference type="EMBL" id="JAUSVM010000001">
    <property type="protein sequence ID" value="MDQ0425838.1"/>
    <property type="molecule type" value="Genomic_DNA"/>
</dbReference>
<dbReference type="PANTHER" id="PTHR23416">
    <property type="entry name" value="SIALIC ACID SYNTHASE-RELATED"/>
    <property type="match status" value="1"/>
</dbReference>